<organism evidence="1 2">
    <name type="scientific">Rhizopus azygosporus</name>
    <name type="common">Rhizopus microsporus var. azygosporus</name>
    <dbReference type="NCBI Taxonomy" id="86630"/>
    <lineage>
        <taxon>Eukaryota</taxon>
        <taxon>Fungi</taxon>
        <taxon>Fungi incertae sedis</taxon>
        <taxon>Mucoromycota</taxon>
        <taxon>Mucoromycotina</taxon>
        <taxon>Mucoromycetes</taxon>
        <taxon>Mucorales</taxon>
        <taxon>Mucorineae</taxon>
        <taxon>Rhizopodaceae</taxon>
        <taxon>Rhizopus</taxon>
    </lineage>
</organism>
<protein>
    <submittedName>
        <fullName evidence="1">Uncharacterized protein</fullName>
    </submittedName>
</protein>
<dbReference type="AlphaFoldDB" id="A0A367JXM9"/>
<comment type="caution">
    <text evidence="1">The sequence shown here is derived from an EMBL/GenBank/DDBJ whole genome shotgun (WGS) entry which is preliminary data.</text>
</comment>
<evidence type="ECO:0000313" key="2">
    <source>
        <dbReference type="Proteomes" id="UP000252139"/>
    </source>
</evidence>
<evidence type="ECO:0000313" key="1">
    <source>
        <dbReference type="EMBL" id="RCH94639.1"/>
    </source>
</evidence>
<dbReference type="EMBL" id="PJQL01000555">
    <property type="protein sequence ID" value="RCH94639.1"/>
    <property type="molecule type" value="Genomic_DNA"/>
</dbReference>
<name>A0A367JXM9_RHIAZ</name>
<keyword evidence="2" id="KW-1185">Reference proteome</keyword>
<sequence>MLKTLAQQLFRDIFAAFSKVKIHFVHGHGTAFCPWSMSTAANGVYAMIKERCVAVPIDFHNKDLTLEPFMAFHKSLA</sequence>
<dbReference type="OrthoDB" id="2266444at2759"/>
<proteinExistence type="predicted"/>
<accession>A0A367JXM9</accession>
<gene>
    <name evidence="1" type="ORF">CU097_002966</name>
</gene>
<reference evidence="1 2" key="1">
    <citation type="journal article" date="2018" name="G3 (Bethesda)">
        <title>Phylogenetic and Phylogenomic Definition of Rhizopus Species.</title>
        <authorList>
            <person name="Gryganskyi A.P."/>
            <person name="Golan J."/>
            <person name="Dolatabadi S."/>
            <person name="Mondo S."/>
            <person name="Robb S."/>
            <person name="Idnurm A."/>
            <person name="Muszewska A."/>
            <person name="Steczkiewicz K."/>
            <person name="Masonjones S."/>
            <person name="Liao H.L."/>
            <person name="Gajdeczka M.T."/>
            <person name="Anike F."/>
            <person name="Vuek A."/>
            <person name="Anishchenko I.M."/>
            <person name="Voigt K."/>
            <person name="de Hoog G.S."/>
            <person name="Smith M.E."/>
            <person name="Heitman J."/>
            <person name="Vilgalys R."/>
            <person name="Stajich J.E."/>
        </authorList>
    </citation>
    <scope>NUCLEOTIDE SEQUENCE [LARGE SCALE GENOMIC DNA]</scope>
    <source>
        <strain evidence="1 2">CBS 357.93</strain>
    </source>
</reference>
<dbReference type="Proteomes" id="UP000252139">
    <property type="component" value="Unassembled WGS sequence"/>
</dbReference>